<keyword evidence="1" id="KW-0812">Transmembrane</keyword>
<dbReference type="Proteomes" id="UP001597124">
    <property type="component" value="Unassembled WGS sequence"/>
</dbReference>
<comment type="caution">
    <text evidence="2">The sequence shown here is derived from an EMBL/GenBank/DDBJ whole genome shotgun (WGS) entry which is preliminary data.</text>
</comment>
<evidence type="ECO:0000313" key="2">
    <source>
        <dbReference type="EMBL" id="MFD0847207.1"/>
    </source>
</evidence>
<dbReference type="EMBL" id="JBHTIK010000001">
    <property type="protein sequence ID" value="MFD0847207.1"/>
    <property type="molecule type" value="Genomic_DNA"/>
</dbReference>
<name>A0ABW3C0M5_SPHXN</name>
<gene>
    <name evidence="2" type="ORF">ACFQ00_02635</name>
</gene>
<evidence type="ECO:0000256" key="1">
    <source>
        <dbReference type="SAM" id="Phobius"/>
    </source>
</evidence>
<protein>
    <submittedName>
        <fullName evidence="2">Uncharacterized protein</fullName>
    </submittedName>
</protein>
<keyword evidence="3" id="KW-1185">Reference proteome</keyword>
<accession>A0ABW3C0M5</accession>
<reference evidence="3" key="1">
    <citation type="journal article" date="2019" name="Int. J. Syst. Evol. Microbiol.">
        <title>The Global Catalogue of Microorganisms (GCM) 10K type strain sequencing project: providing services to taxonomists for standard genome sequencing and annotation.</title>
        <authorList>
            <consortium name="The Broad Institute Genomics Platform"/>
            <consortium name="The Broad Institute Genome Sequencing Center for Infectious Disease"/>
            <person name="Wu L."/>
            <person name="Ma J."/>
        </authorList>
    </citation>
    <scope>NUCLEOTIDE SEQUENCE [LARGE SCALE GENOMIC DNA]</scope>
    <source>
        <strain evidence="3">CCUG 52537</strain>
    </source>
</reference>
<feature type="transmembrane region" description="Helical" evidence="1">
    <location>
        <begin position="25"/>
        <end position="45"/>
    </location>
</feature>
<keyword evidence="1" id="KW-0472">Membrane</keyword>
<keyword evidence="1" id="KW-1133">Transmembrane helix</keyword>
<proteinExistence type="predicted"/>
<dbReference type="RefSeq" id="WP_381485734.1">
    <property type="nucleotide sequence ID" value="NZ_JBHTIK010000001.1"/>
</dbReference>
<sequence>MGDHYPDGISETHLTRRWPRGASPLSFLVLAAIILIAVSGALGGFPNPSQSAAGPKARLTLEAPHIARSGMVFEMRMRIDAARAIARPVIAVTPRYWHELTINTMIPAAADESYGRGGYRFEYAPLAAGDTLRIKVDGQINPALVGGTAGRVTLYDGETPLATLPARLEVRP</sequence>
<evidence type="ECO:0000313" key="3">
    <source>
        <dbReference type="Proteomes" id="UP001597124"/>
    </source>
</evidence>
<organism evidence="2 3">
    <name type="scientific">Sphingosinicella xenopeptidilytica</name>
    <dbReference type="NCBI Taxonomy" id="364098"/>
    <lineage>
        <taxon>Bacteria</taxon>
        <taxon>Pseudomonadati</taxon>
        <taxon>Pseudomonadota</taxon>
        <taxon>Alphaproteobacteria</taxon>
        <taxon>Sphingomonadales</taxon>
        <taxon>Sphingosinicellaceae</taxon>
        <taxon>Sphingosinicella</taxon>
    </lineage>
</organism>